<feature type="transmembrane region" description="Helical" evidence="1">
    <location>
        <begin position="184"/>
        <end position="205"/>
    </location>
</feature>
<dbReference type="EMBL" id="JACHXF010000001">
    <property type="protein sequence ID" value="MBB3093356.1"/>
    <property type="molecule type" value="Genomic_DNA"/>
</dbReference>
<dbReference type="Proteomes" id="UP000590749">
    <property type="component" value="Unassembled WGS sequence"/>
</dbReference>
<comment type="caution">
    <text evidence="2">The sequence shown here is derived from an EMBL/GenBank/DDBJ whole genome shotgun (WGS) entry which is preliminary data.</text>
</comment>
<keyword evidence="3" id="KW-1185">Reference proteome</keyword>
<keyword evidence="1" id="KW-0472">Membrane</keyword>
<feature type="transmembrane region" description="Helical" evidence="1">
    <location>
        <begin position="15"/>
        <end position="37"/>
    </location>
</feature>
<feature type="transmembrane region" description="Helical" evidence="1">
    <location>
        <begin position="241"/>
        <end position="262"/>
    </location>
</feature>
<feature type="transmembrane region" description="Helical" evidence="1">
    <location>
        <begin position="113"/>
        <end position="133"/>
    </location>
</feature>
<keyword evidence="1" id="KW-1133">Transmembrane helix</keyword>
<sequence>MNLISAELLKLRTTALWWIFAIILVPLWGLALGFNWLSMNAALSLSEADIEAAGLGDVERLVSGLYTSGQFAGVLLVLLLSAILVTSEFFHLTATSTFLTTPRRERVIVAKMVVAVIIAVAVWLFTTVLNLALSPIVLGTMDQPTYLGESFVWQAIGLNGLAFVLWSLLGVGAGVLIRSQIGATITLSVVYVIGTQLLSIVFFVLDEYVWEGFMALRVLVPTFASDLLISGPSLPDDPPRWVGGVILIGYAAIMSVIGTLVTKRRDIS</sequence>
<gene>
    <name evidence="2" type="ORF">FHR83_000990</name>
</gene>
<feature type="transmembrane region" description="Helical" evidence="1">
    <location>
        <begin position="153"/>
        <end position="177"/>
    </location>
</feature>
<reference evidence="2 3" key="1">
    <citation type="submission" date="2020-08" db="EMBL/GenBank/DDBJ databases">
        <title>Genomic Encyclopedia of Type Strains, Phase III (KMG-III): the genomes of soil and plant-associated and newly described type strains.</title>
        <authorList>
            <person name="Whitman W."/>
        </authorList>
    </citation>
    <scope>NUCLEOTIDE SEQUENCE [LARGE SCALE GENOMIC DNA]</scope>
    <source>
        <strain evidence="2 3">CECT 3287</strain>
    </source>
</reference>
<protein>
    <submittedName>
        <fullName evidence="2">ABC-type transport system involved in multi-copper enzyme maturation permease subunit</fullName>
    </submittedName>
</protein>
<name>A0A7W5FCK1_9ACTN</name>
<evidence type="ECO:0000313" key="3">
    <source>
        <dbReference type="Proteomes" id="UP000590749"/>
    </source>
</evidence>
<evidence type="ECO:0000256" key="1">
    <source>
        <dbReference type="SAM" id="Phobius"/>
    </source>
</evidence>
<proteinExistence type="predicted"/>
<dbReference type="AlphaFoldDB" id="A0A7W5FCK1"/>
<evidence type="ECO:0000313" key="2">
    <source>
        <dbReference type="EMBL" id="MBB3093356.1"/>
    </source>
</evidence>
<feature type="transmembrane region" description="Helical" evidence="1">
    <location>
        <begin position="71"/>
        <end position="92"/>
    </location>
</feature>
<keyword evidence="1" id="KW-0812">Transmembrane</keyword>
<accession>A0A7W5FCK1</accession>
<organism evidence="2 3">
    <name type="scientific">Actinoplanes campanulatus</name>
    <dbReference type="NCBI Taxonomy" id="113559"/>
    <lineage>
        <taxon>Bacteria</taxon>
        <taxon>Bacillati</taxon>
        <taxon>Actinomycetota</taxon>
        <taxon>Actinomycetes</taxon>
        <taxon>Micromonosporales</taxon>
        <taxon>Micromonosporaceae</taxon>
        <taxon>Actinoplanes</taxon>
    </lineage>
</organism>
<dbReference type="RefSeq" id="WP_183216920.1">
    <property type="nucleotide sequence ID" value="NZ_BMPW01000001.1"/>
</dbReference>